<evidence type="ECO:0000256" key="1">
    <source>
        <dbReference type="SAM" id="MobiDB-lite"/>
    </source>
</evidence>
<sequence>MDPHTHDSGSNAIITSSKAAEETSSMACRQGSLPPQDDVVPTGSVSGGRSQAEMDLELLGVGSQFDGHSQG</sequence>
<dbReference type="OrthoDB" id="5092178at2759"/>
<organism evidence="2 3">
    <name type="scientific">Fusarium piperis</name>
    <dbReference type="NCBI Taxonomy" id="1435070"/>
    <lineage>
        <taxon>Eukaryota</taxon>
        <taxon>Fungi</taxon>
        <taxon>Dikarya</taxon>
        <taxon>Ascomycota</taxon>
        <taxon>Pezizomycotina</taxon>
        <taxon>Sordariomycetes</taxon>
        <taxon>Hypocreomycetidae</taxon>
        <taxon>Hypocreales</taxon>
        <taxon>Nectriaceae</taxon>
        <taxon>Fusarium</taxon>
        <taxon>Fusarium solani species complex</taxon>
    </lineage>
</organism>
<dbReference type="Proteomes" id="UP001140502">
    <property type="component" value="Unassembled WGS sequence"/>
</dbReference>
<reference evidence="2" key="1">
    <citation type="submission" date="2022-10" db="EMBL/GenBank/DDBJ databases">
        <title>Tapping the CABI collections for fungal endophytes: first genome assemblies for Collariella, Neodidymelliopsis, Ascochyta clinopodiicola, Didymella pomorum, Didymosphaeria variabile, Neocosmospora piperis and Neocucurbitaria cava.</title>
        <authorList>
            <person name="Hill R."/>
        </authorList>
    </citation>
    <scope>NUCLEOTIDE SEQUENCE</scope>
    <source>
        <strain evidence="2">IMI 366586</strain>
    </source>
</reference>
<dbReference type="EMBL" id="JAPEUR010000010">
    <property type="protein sequence ID" value="KAJ4328540.1"/>
    <property type="molecule type" value="Genomic_DNA"/>
</dbReference>
<evidence type="ECO:0000313" key="3">
    <source>
        <dbReference type="Proteomes" id="UP001140502"/>
    </source>
</evidence>
<dbReference type="AlphaFoldDB" id="A0A9W8WM35"/>
<name>A0A9W8WM35_9HYPO</name>
<comment type="caution">
    <text evidence="2">The sequence shown here is derived from an EMBL/GenBank/DDBJ whole genome shotgun (WGS) entry which is preliminary data.</text>
</comment>
<keyword evidence="3" id="KW-1185">Reference proteome</keyword>
<proteinExistence type="predicted"/>
<feature type="compositionally biased region" description="Polar residues" evidence="1">
    <location>
        <begin position="8"/>
        <end position="27"/>
    </location>
</feature>
<gene>
    <name evidence="2" type="ORF">N0V84_001058</name>
</gene>
<accession>A0A9W8WM35</accession>
<feature type="region of interest" description="Disordered" evidence="1">
    <location>
        <begin position="1"/>
        <end position="51"/>
    </location>
</feature>
<evidence type="ECO:0000313" key="2">
    <source>
        <dbReference type="EMBL" id="KAJ4328540.1"/>
    </source>
</evidence>
<protein>
    <submittedName>
        <fullName evidence="2">Uncharacterized protein</fullName>
    </submittedName>
</protein>